<proteinExistence type="predicted"/>
<dbReference type="EMBL" id="WVTA01000009">
    <property type="protein sequence ID" value="KAK3207677.1"/>
    <property type="molecule type" value="Genomic_DNA"/>
</dbReference>
<feature type="transmembrane region" description="Helical" evidence="1">
    <location>
        <begin position="635"/>
        <end position="655"/>
    </location>
</feature>
<reference evidence="2 3" key="1">
    <citation type="submission" date="2021-02" db="EMBL/GenBank/DDBJ databases">
        <title>Genome assembly of Pseudopithomyces chartarum.</title>
        <authorList>
            <person name="Jauregui R."/>
            <person name="Singh J."/>
            <person name="Voisey C."/>
        </authorList>
    </citation>
    <scope>NUCLEOTIDE SEQUENCE [LARGE SCALE GENOMIC DNA]</scope>
    <source>
        <strain evidence="2 3">AGR01</strain>
    </source>
</reference>
<feature type="transmembrane region" description="Helical" evidence="1">
    <location>
        <begin position="266"/>
        <end position="286"/>
    </location>
</feature>
<dbReference type="Proteomes" id="UP001280581">
    <property type="component" value="Unassembled WGS sequence"/>
</dbReference>
<feature type="transmembrane region" description="Helical" evidence="1">
    <location>
        <begin position="122"/>
        <end position="144"/>
    </location>
</feature>
<keyword evidence="1" id="KW-1133">Transmembrane helix</keyword>
<feature type="transmembrane region" description="Helical" evidence="1">
    <location>
        <begin position="498"/>
        <end position="522"/>
    </location>
</feature>
<feature type="transmembrane region" description="Helical" evidence="1">
    <location>
        <begin position="227"/>
        <end position="246"/>
    </location>
</feature>
<evidence type="ECO:0000256" key="1">
    <source>
        <dbReference type="SAM" id="Phobius"/>
    </source>
</evidence>
<keyword evidence="3" id="KW-1185">Reference proteome</keyword>
<evidence type="ECO:0000313" key="2">
    <source>
        <dbReference type="EMBL" id="KAK3207677.1"/>
    </source>
</evidence>
<accession>A0AAN6LUG7</accession>
<name>A0AAN6LUG7_9PLEO</name>
<feature type="transmembrane region" description="Helical" evidence="1">
    <location>
        <begin position="90"/>
        <end position="110"/>
    </location>
</feature>
<comment type="caution">
    <text evidence="2">The sequence shown here is derived from an EMBL/GenBank/DDBJ whole genome shotgun (WGS) entry which is preliminary data.</text>
</comment>
<sequence length="664" mass="74109">MHFDPHNVLAGLQEHDWNARCITKLSSASASNFSHGTIHFVGAEGRRMSDFTNGTWGITIGDCYQYCNAEEVPSNTHAYQRYPVPQYFDFRVFAAAFTNFLLPFLALTAQLPYEASTPWDNLLSLCLAVGSPALATYSLTLTILNRYSLRTRWHSLHQTALSRAVHDKYSDFSNRIKAIQYLLQEAQQVPLRASQERGWLSSLIVGPKNQAWWRNVQRRLSRTRRGVTFSLVAQIGAAGVAWMFTVSNGFIEGKGDRLVANQLGSGTLWLWLIPVIMGWITVGTQVGSDSIDEALRADVAYRAKEPPIGSDPATEKADQRAIVVRSGLAVQLHRRQTNYAAFEAPPVTNLELPGWLGADIMGDEKKEGPIFNYARVFTWWQLAQTIETALTNILNNIAMGQTCKPVGEKVVVRWNHEGRPEENLAGDSYTTAQYCGLDLTQGQILAYPEWKEITTHVWKRIFIASFVAIFVQWGTTGPAIVIAFHTPTEGVGCRTAGYLLYGGLATLVWLLLQASMMFSHAVMLRYQCEHRQAPSMDFRRPSVSSPTLPTSTPQGYERTFSHSILCGLAVITRLLGKTIAIANTIWLLLTALLQYTGVYDRCYCRGNQTGLGLDRGWLVLFKTADELGDYTTSPWAGGVAMSIVVCVFSYLFFWLGSRRSPKEV</sequence>
<dbReference type="AlphaFoldDB" id="A0AAN6LUG7"/>
<keyword evidence="1" id="KW-0472">Membrane</keyword>
<gene>
    <name evidence="2" type="ORF">GRF29_103g1760650</name>
</gene>
<feature type="transmembrane region" description="Helical" evidence="1">
    <location>
        <begin position="461"/>
        <end position="486"/>
    </location>
</feature>
<keyword evidence="1" id="KW-0812">Transmembrane</keyword>
<evidence type="ECO:0000313" key="3">
    <source>
        <dbReference type="Proteomes" id="UP001280581"/>
    </source>
</evidence>
<organism evidence="2 3">
    <name type="scientific">Pseudopithomyces chartarum</name>
    <dbReference type="NCBI Taxonomy" id="1892770"/>
    <lineage>
        <taxon>Eukaryota</taxon>
        <taxon>Fungi</taxon>
        <taxon>Dikarya</taxon>
        <taxon>Ascomycota</taxon>
        <taxon>Pezizomycotina</taxon>
        <taxon>Dothideomycetes</taxon>
        <taxon>Pleosporomycetidae</taxon>
        <taxon>Pleosporales</taxon>
        <taxon>Massarineae</taxon>
        <taxon>Didymosphaeriaceae</taxon>
        <taxon>Pseudopithomyces</taxon>
    </lineage>
</organism>
<protein>
    <submittedName>
        <fullName evidence="2">Uncharacterized protein</fullName>
    </submittedName>
</protein>